<dbReference type="Pfam" id="PF13579">
    <property type="entry name" value="Glyco_trans_4_4"/>
    <property type="match status" value="1"/>
</dbReference>
<dbReference type="PANTHER" id="PTHR12526:SF510">
    <property type="entry name" value="D-INOSITOL 3-PHOSPHATE GLYCOSYLTRANSFERASE"/>
    <property type="match status" value="1"/>
</dbReference>
<dbReference type="EMBL" id="CP082781">
    <property type="protein sequence ID" value="UGS25267.1"/>
    <property type="molecule type" value="Genomic_DNA"/>
</dbReference>
<evidence type="ECO:0000259" key="3">
    <source>
        <dbReference type="Pfam" id="PF13579"/>
    </source>
</evidence>
<gene>
    <name evidence="4" type="ORF">K8F61_11265</name>
</gene>
<dbReference type="Pfam" id="PF13692">
    <property type="entry name" value="Glyco_trans_1_4"/>
    <property type="match status" value="1"/>
</dbReference>
<evidence type="ECO:0000256" key="2">
    <source>
        <dbReference type="ARBA" id="ARBA00022679"/>
    </source>
</evidence>
<dbReference type="Gene3D" id="3.40.50.2000">
    <property type="entry name" value="Glycogen Phosphorylase B"/>
    <property type="match status" value="2"/>
</dbReference>
<dbReference type="SUPFAM" id="SSF53756">
    <property type="entry name" value="UDP-Glycosyltransferase/glycogen phosphorylase"/>
    <property type="match status" value="1"/>
</dbReference>
<name>A0ABY3RRZ8_9MICO</name>
<accession>A0ABY3RRZ8</accession>
<dbReference type="EC" id="2.4.-.-" evidence="4"/>
<keyword evidence="5" id="KW-1185">Reference proteome</keyword>
<evidence type="ECO:0000256" key="1">
    <source>
        <dbReference type="ARBA" id="ARBA00022676"/>
    </source>
</evidence>
<proteinExistence type="predicted"/>
<keyword evidence="2 4" id="KW-0808">Transferase</keyword>
<dbReference type="RefSeq" id="WP_231819180.1">
    <property type="nucleotide sequence ID" value="NZ_CP082781.1"/>
</dbReference>
<organism evidence="4 5">
    <name type="scientific">Microbacterium resistens</name>
    <dbReference type="NCBI Taxonomy" id="156977"/>
    <lineage>
        <taxon>Bacteria</taxon>
        <taxon>Bacillati</taxon>
        <taxon>Actinomycetota</taxon>
        <taxon>Actinomycetes</taxon>
        <taxon>Micrococcales</taxon>
        <taxon>Microbacteriaceae</taxon>
        <taxon>Microbacterium</taxon>
    </lineage>
</organism>
<dbReference type="PANTHER" id="PTHR12526">
    <property type="entry name" value="GLYCOSYLTRANSFERASE"/>
    <property type="match status" value="1"/>
</dbReference>
<evidence type="ECO:0000313" key="5">
    <source>
        <dbReference type="Proteomes" id="UP001199642"/>
    </source>
</evidence>
<evidence type="ECO:0000313" key="4">
    <source>
        <dbReference type="EMBL" id="UGS25267.1"/>
    </source>
</evidence>
<sequence length="391" mass="42091">MRVLLSFPYALGRVGVGRTAQRQAEGLAALGHEVFVAAPLVAAGAGLDPRVTVHETLRLAGRRIPARLLRATGARAAIHDRRAARWLGRLHRDAPLDVLHAWPLSGIRTMQAARERGTTVVREAPNTHTGHAYDVVEQEARRLGLEIPAGNSHRRDPAHLAAEEREWELADAILAPSDAVAESFLDRGFAPDRVVRHRYGCDPGPVPPRDREDRPLRAVFLGAVEPRKGVHHALRAWADSAASEDGTLAIAGRWMDGYRERLADLRAARGVVEAGFVEDPSALLADADVLLLPSVEEGSAIVTYEAQAAGCIPLVSRQAGAFATDGVHALLHEAGDAATLTAQLDLLHRDPALRARMRAACLEDRDRLGWDAAATALADAYAVAGRRAVRA</sequence>
<reference evidence="4 5" key="1">
    <citation type="submission" date="2023-01" db="EMBL/GenBank/DDBJ databases">
        <title>Characterization of estradiol degrading bacteria Microbacterium sp. MZT7 and reveal degrading genes through genome analysis.</title>
        <authorList>
            <person name="Hao P."/>
            <person name="Gao Y."/>
        </authorList>
    </citation>
    <scope>NUCLEOTIDE SEQUENCE [LARGE SCALE GENOMIC DNA]</scope>
    <source>
        <strain evidence="4 5">MZT7</strain>
    </source>
</reference>
<dbReference type="InterPro" id="IPR028098">
    <property type="entry name" value="Glyco_trans_4-like_N"/>
</dbReference>
<feature type="domain" description="Glycosyltransferase subfamily 4-like N-terminal" evidence="3">
    <location>
        <begin position="15"/>
        <end position="200"/>
    </location>
</feature>
<dbReference type="Proteomes" id="UP001199642">
    <property type="component" value="Chromosome"/>
</dbReference>
<keyword evidence="1 4" id="KW-0328">Glycosyltransferase</keyword>
<protein>
    <submittedName>
        <fullName evidence="4">Glycosyltransferase</fullName>
        <ecNumber evidence="4">2.4.-.-</ecNumber>
    </submittedName>
</protein>
<dbReference type="GO" id="GO:0016757">
    <property type="term" value="F:glycosyltransferase activity"/>
    <property type="evidence" value="ECO:0007669"/>
    <property type="project" value="UniProtKB-KW"/>
</dbReference>